<keyword evidence="1" id="KW-0812">Transmembrane</keyword>
<feature type="transmembrane region" description="Helical" evidence="1">
    <location>
        <begin position="6"/>
        <end position="26"/>
    </location>
</feature>
<evidence type="ECO:0000313" key="3">
    <source>
        <dbReference type="EMBL" id="MFC4348302.1"/>
    </source>
</evidence>
<accession>A0ABV8UAW3</accession>
<dbReference type="InterPro" id="IPR052336">
    <property type="entry name" value="MlaD_Phospholipid_Transporter"/>
</dbReference>
<comment type="caution">
    <text evidence="3">The sequence shown here is derived from an EMBL/GenBank/DDBJ whole genome shotgun (WGS) entry which is preliminary data.</text>
</comment>
<dbReference type="RefSeq" id="WP_068145732.1">
    <property type="nucleotide sequence ID" value="NZ_JBHSCR010000007.1"/>
</dbReference>
<reference evidence="4" key="1">
    <citation type="journal article" date="2019" name="Int. J. Syst. Evol. Microbiol.">
        <title>The Global Catalogue of Microorganisms (GCM) 10K type strain sequencing project: providing services to taxonomists for standard genome sequencing and annotation.</title>
        <authorList>
            <consortium name="The Broad Institute Genomics Platform"/>
            <consortium name="The Broad Institute Genome Sequencing Center for Infectious Disease"/>
            <person name="Wu L."/>
            <person name="Ma J."/>
        </authorList>
    </citation>
    <scope>NUCLEOTIDE SEQUENCE [LARGE SCALE GENOMIC DNA]</scope>
    <source>
        <strain evidence="4">CGMCC 1.15304</strain>
    </source>
</reference>
<name>A0ABV8UAW3_9PROT</name>
<gene>
    <name evidence="3" type="primary">mlaD</name>
    <name evidence="3" type="ORF">ACFO5Q_10635</name>
</gene>
<dbReference type="Proteomes" id="UP001595776">
    <property type="component" value="Unassembled WGS sequence"/>
</dbReference>
<dbReference type="InterPro" id="IPR003399">
    <property type="entry name" value="Mce/MlaD"/>
</dbReference>
<dbReference type="EMBL" id="JBHSCR010000007">
    <property type="protein sequence ID" value="MFC4348302.1"/>
    <property type="molecule type" value="Genomic_DNA"/>
</dbReference>
<dbReference type="NCBIfam" id="TIGR04430">
    <property type="entry name" value="OM_asym_MlaD"/>
    <property type="match status" value="1"/>
</dbReference>
<dbReference type="PANTHER" id="PTHR33371:SF4">
    <property type="entry name" value="INTERMEMBRANE PHOSPHOLIPID TRANSPORT SYSTEM BINDING PROTEIN MLAD"/>
    <property type="match status" value="1"/>
</dbReference>
<feature type="domain" description="Mce/MlaD" evidence="2">
    <location>
        <begin position="36"/>
        <end position="113"/>
    </location>
</feature>
<dbReference type="InterPro" id="IPR030970">
    <property type="entry name" value="ABC_MlaD"/>
</dbReference>
<keyword evidence="1" id="KW-0472">Membrane</keyword>
<evidence type="ECO:0000259" key="2">
    <source>
        <dbReference type="Pfam" id="PF02470"/>
    </source>
</evidence>
<keyword evidence="4" id="KW-1185">Reference proteome</keyword>
<dbReference type="Pfam" id="PF02470">
    <property type="entry name" value="MlaD"/>
    <property type="match status" value="1"/>
</dbReference>
<evidence type="ECO:0000256" key="1">
    <source>
        <dbReference type="SAM" id="Phobius"/>
    </source>
</evidence>
<sequence>MSSNLVESLIGALVLLIAGWFLMFAYERTDGAMAGGYTLVAKFNQIDGIGVGSDVRLAGVKVGSVLSNTLDTQTFQAVVRFSVEQGVELPSDTAAAVSQEGLLGGKYLRLLPGGMLETLADGDEIEETQDAVDLISLFGKFATGDSKE</sequence>
<evidence type="ECO:0000313" key="4">
    <source>
        <dbReference type="Proteomes" id="UP001595776"/>
    </source>
</evidence>
<proteinExistence type="predicted"/>
<organism evidence="3 4">
    <name type="scientific">Kordiimonas lipolytica</name>
    <dbReference type="NCBI Taxonomy" id="1662421"/>
    <lineage>
        <taxon>Bacteria</taxon>
        <taxon>Pseudomonadati</taxon>
        <taxon>Pseudomonadota</taxon>
        <taxon>Alphaproteobacteria</taxon>
        <taxon>Kordiimonadales</taxon>
        <taxon>Kordiimonadaceae</taxon>
        <taxon>Kordiimonas</taxon>
    </lineage>
</organism>
<dbReference type="PANTHER" id="PTHR33371">
    <property type="entry name" value="INTERMEMBRANE PHOSPHOLIPID TRANSPORT SYSTEM BINDING PROTEIN MLAD-RELATED"/>
    <property type="match status" value="1"/>
</dbReference>
<protein>
    <submittedName>
        <fullName evidence="3">Outer membrane lipid asymmetry maintenance protein MlaD</fullName>
    </submittedName>
</protein>
<keyword evidence="1" id="KW-1133">Transmembrane helix</keyword>